<keyword evidence="2" id="KW-0997">Cell inner membrane</keyword>
<dbReference type="PANTHER" id="PTHR30400:SF0">
    <property type="entry name" value="BIOSYNTHETIC PEPTIDOGLYCAN TRANSGLYCOSYLASE"/>
    <property type="match status" value="1"/>
</dbReference>
<keyword evidence="9" id="KW-0472">Membrane</keyword>
<evidence type="ECO:0000313" key="13">
    <source>
        <dbReference type="Proteomes" id="UP000190852"/>
    </source>
</evidence>
<proteinExistence type="predicted"/>
<reference evidence="13" key="1">
    <citation type="submission" date="2017-02" db="EMBL/GenBank/DDBJ databases">
        <authorList>
            <person name="Varghese N."/>
            <person name="Submissions S."/>
        </authorList>
    </citation>
    <scope>NUCLEOTIDE SEQUENCE [LARGE SCALE GENOMIC DNA]</scope>
    <source>
        <strain evidence="13">DSM 24967</strain>
    </source>
</reference>
<evidence type="ECO:0000256" key="8">
    <source>
        <dbReference type="ARBA" id="ARBA00022989"/>
    </source>
</evidence>
<keyword evidence="3" id="KW-0328">Glycosyltransferase</keyword>
<keyword evidence="8" id="KW-1133">Transmembrane helix</keyword>
<feature type="domain" description="Glycosyl transferase family 51" evidence="11">
    <location>
        <begin position="432"/>
        <end position="591"/>
    </location>
</feature>
<evidence type="ECO:0000256" key="2">
    <source>
        <dbReference type="ARBA" id="ARBA00022519"/>
    </source>
</evidence>
<evidence type="ECO:0000313" key="12">
    <source>
        <dbReference type="EMBL" id="SKB54175.1"/>
    </source>
</evidence>
<keyword evidence="4" id="KW-0808">Transferase</keyword>
<dbReference type="GO" id="GO:0009252">
    <property type="term" value="P:peptidoglycan biosynthetic process"/>
    <property type="evidence" value="ECO:0007669"/>
    <property type="project" value="UniProtKB-KW"/>
</dbReference>
<evidence type="ECO:0000256" key="4">
    <source>
        <dbReference type="ARBA" id="ARBA00022679"/>
    </source>
</evidence>
<dbReference type="InterPro" id="IPR036950">
    <property type="entry name" value="PBP_transglycosylase"/>
</dbReference>
<dbReference type="Gene3D" id="1.10.3810.10">
    <property type="entry name" value="Biosynthetic peptidoglycan transglycosylase-like"/>
    <property type="match status" value="1"/>
</dbReference>
<gene>
    <name evidence="12" type="ORF">SAMN05660349_01665</name>
</gene>
<dbReference type="SUPFAM" id="SSF53955">
    <property type="entry name" value="Lysozyme-like"/>
    <property type="match status" value="1"/>
</dbReference>
<dbReference type="InterPro" id="IPR023346">
    <property type="entry name" value="Lysozyme-like_dom_sf"/>
</dbReference>
<organism evidence="12 13">
    <name type="scientific">Parabacteroides chartae</name>
    <dbReference type="NCBI Taxonomy" id="1037355"/>
    <lineage>
        <taxon>Bacteria</taxon>
        <taxon>Pseudomonadati</taxon>
        <taxon>Bacteroidota</taxon>
        <taxon>Bacteroidia</taxon>
        <taxon>Bacteroidales</taxon>
        <taxon>Tannerellaceae</taxon>
        <taxon>Parabacteroides</taxon>
    </lineage>
</organism>
<evidence type="ECO:0000256" key="1">
    <source>
        <dbReference type="ARBA" id="ARBA00022475"/>
    </source>
</evidence>
<keyword evidence="10" id="KW-0961">Cell wall biogenesis/degradation</keyword>
<accession>A0A1T5C447</accession>
<evidence type="ECO:0000256" key="3">
    <source>
        <dbReference type="ARBA" id="ARBA00022676"/>
    </source>
</evidence>
<evidence type="ECO:0000259" key="11">
    <source>
        <dbReference type="Pfam" id="PF00912"/>
    </source>
</evidence>
<keyword evidence="1" id="KW-1003">Cell membrane</keyword>
<name>A0A1T5C447_9BACT</name>
<dbReference type="EMBL" id="FUYQ01000010">
    <property type="protein sequence ID" value="SKB54175.1"/>
    <property type="molecule type" value="Genomic_DNA"/>
</dbReference>
<dbReference type="RefSeq" id="WP_079683222.1">
    <property type="nucleotide sequence ID" value="NZ_FUYQ01000010.1"/>
</dbReference>
<dbReference type="GO" id="GO:0016020">
    <property type="term" value="C:membrane"/>
    <property type="evidence" value="ECO:0007669"/>
    <property type="project" value="InterPro"/>
</dbReference>
<evidence type="ECO:0000256" key="6">
    <source>
        <dbReference type="ARBA" id="ARBA00022960"/>
    </source>
</evidence>
<dbReference type="AlphaFoldDB" id="A0A1T5C447"/>
<dbReference type="Proteomes" id="UP000190852">
    <property type="component" value="Unassembled WGS sequence"/>
</dbReference>
<keyword evidence="5" id="KW-0812">Transmembrane</keyword>
<evidence type="ECO:0000256" key="7">
    <source>
        <dbReference type="ARBA" id="ARBA00022984"/>
    </source>
</evidence>
<evidence type="ECO:0000256" key="9">
    <source>
        <dbReference type="ARBA" id="ARBA00023136"/>
    </source>
</evidence>
<dbReference type="GO" id="GO:0071555">
    <property type="term" value="P:cell wall organization"/>
    <property type="evidence" value="ECO:0007669"/>
    <property type="project" value="UniProtKB-KW"/>
</dbReference>
<dbReference type="InterPro" id="IPR001264">
    <property type="entry name" value="Glyco_trans_51"/>
</dbReference>
<dbReference type="GO" id="GO:0008360">
    <property type="term" value="P:regulation of cell shape"/>
    <property type="evidence" value="ECO:0007669"/>
    <property type="project" value="UniProtKB-KW"/>
</dbReference>
<keyword evidence="6" id="KW-0133">Cell shape</keyword>
<evidence type="ECO:0000256" key="10">
    <source>
        <dbReference type="ARBA" id="ARBA00023316"/>
    </source>
</evidence>
<keyword evidence="7" id="KW-0573">Peptidoglycan synthesis</keyword>
<sequence length="667" mass="75522">MNKKQQLKKGIIVAAGVLLLVLVTLFATRNLIIQNYANKRLLSFEQKYSLRIHYNDLRMEGLNGLHIEGLSVIPLNCDTFLKAGSIEVQFDFARLLLLKADVKTVTMHGLQVDFIKKDSINSNFDFIFKANDRAPKISNKDSEDVKQNESAHFGENIRQTFNLLFSVLPSNGYLHDFKVSYQAPGYRLFIDVPQLKIDKDRFKTEIRAEENGMISNLISEGVLSKADRDIEARLYSKDTSKVSLPFLHYRWGADLKFDTLAFEVRESKAHSDVRLLTGKASVSGLTLFHYRISPEIVLLDNANFTYSMKVGDNYVEVDSSSQVHFNALNLNPYLRVEKDTSWKVKLSVNKPEFPSEELFASLPKGLFSNLEGIKTSGKLSYHFLMDVDFGNVDSLKFQSSLTSHQFRILSFGNTNLAKMNEPFVYTAYEDGNPVRSFITGPENPNFRPLTAISPLLQMAVMQSEDGAFFYHNGFLPDAIREALIHDIKVKKFARGGSTISMQLIKNVFLSRNKNIARKLEEALIVWLIEGGRLTSKERMFEVYMNIIEWGPMVYGAQEASRFYFNKDASDLTANEAIFLASIVPKPKRVKWSFKDNMQLNPVLDSYFRLLGERLVIKGVITEEDAAKIKPEITISGPAKDFLFSGANATDSVPAPEEAETLDVFPDM</sequence>
<evidence type="ECO:0000256" key="5">
    <source>
        <dbReference type="ARBA" id="ARBA00022692"/>
    </source>
</evidence>
<protein>
    <submittedName>
        <fullName evidence="12">Transglycosylase</fullName>
    </submittedName>
</protein>
<dbReference type="Pfam" id="PF00912">
    <property type="entry name" value="Transgly"/>
    <property type="match status" value="1"/>
</dbReference>
<dbReference type="GO" id="GO:0009274">
    <property type="term" value="C:peptidoglycan-based cell wall"/>
    <property type="evidence" value="ECO:0007669"/>
    <property type="project" value="InterPro"/>
</dbReference>
<dbReference type="PANTHER" id="PTHR30400">
    <property type="entry name" value="MONOFUNCTIONAL BIOSYNTHETIC PEPTIDOGLYCAN TRANSGLYCOSYLASE"/>
    <property type="match status" value="1"/>
</dbReference>
<dbReference type="GO" id="GO:0016763">
    <property type="term" value="F:pentosyltransferase activity"/>
    <property type="evidence" value="ECO:0007669"/>
    <property type="project" value="InterPro"/>
</dbReference>
<dbReference type="InterPro" id="IPR011812">
    <property type="entry name" value="Pep_trsgly"/>
</dbReference>
<keyword evidence="13" id="KW-1185">Reference proteome</keyword>